<keyword evidence="1" id="KW-0349">Heme</keyword>
<keyword evidence="2" id="KW-0479">Metal-binding</keyword>
<evidence type="ECO:0000256" key="2">
    <source>
        <dbReference type="ARBA" id="ARBA00022723"/>
    </source>
</evidence>
<name>A0ABZ2L105_9BACT</name>
<keyword evidence="3" id="KW-0408">Iron</keyword>
<dbReference type="Gene3D" id="1.10.760.10">
    <property type="entry name" value="Cytochrome c-like domain"/>
    <property type="match status" value="1"/>
</dbReference>
<dbReference type="RefSeq" id="WP_394831888.1">
    <property type="nucleotide sequence ID" value="NZ_CP089929.1"/>
</dbReference>
<dbReference type="SUPFAM" id="SSF46626">
    <property type="entry name" value="Cytochrome c"/>
    <property type="match status" value="1"/>
</dbReference>
<reference evidence="5" key="1">
    <citation type="submission" date="2021-12" db="EMBL/GenBank/DDBJ databases">
        <title>Discovery of the Pendulisporaceae a myxobacterial family with distinct sporulation behavior and unique specialized metabolism.</title>
        <authorList>
            <person name="Garcia R."/>
            <person name="Popoff A."/>
            <person name="Bader C.D."/>
            <person name="Loehr J."/>
            <person name="Walesch S."/>
            <person name="Walt C."/>
            <person name="Boldt J."/>
            <person name="Bunk B."/>
            <person name="Haeckl F.J.F.P.J."/>
            <person name="Gunesch A.P."/>
            <person name="Birkelbach J."/>
            <person name="Nuebel U."/>
            <person name="Pietschmann T."/>
            <person name="Bach T."/>
            <person name="Mueller R."/>
        </authorList>
    </citation>
    <scope>NUCLEOTIDE SEQUENCE</scope>
    <source>
        <strain evidence="5">MSr11367</strain>
    </source>
</reference>
<keyword evidence="6" id="KW-1185">Reference proteome</keyword>
<dbReference type="InterPro" id="IPR009056">
    <property type="entry name" value="Cyt_c-like_dom"/>
</dbReference>
<dbReference type="PROSITE" id="PS51257">
    <property type="entry name" value="PROKAR_LIPOPROTEIN"/>
    <property type="match status" value="1"/>
</dbReference>
<sequence length="391" mass="39491">MKHSMGIVAAFVLAACSGDDDGGVTTLTLVPVTWNPSSIETGQVQAVAEYDTTVAVFGAVGVTTFVSGSVVGTDTTVTAWRSAGVIPSASGLGTWIVGVDGQGKLQRVLGHDGVENVSDRFGLVSDKVAGLAGSERATGFLLEQGLATSDGATVRHYAAPALRAVASAAGRVAIAADDGVRIITPAQESSQETVALADAAFVAYDAAGALFSATHHAVYRLDGGAMRSVYDAGARTIRGLASSGANVWFAVDGELALVKDGHVSISSGLALRAPGDVQLAGSPSGDVWVVAGGQLLRYAAGAGGTDDEAAWSANVQPIYATVCSHCHSAPGTGKDASNVDLSSYALWSARRAAVYQRVVAQAGTPAAMPPSGSGFTLTDAQRAAIEAWSKP</sequence>
<gene>
    <name evidence="5" type="ORF">LVJ94_35765</name>
</gene>
<proteinExistence type="predicted"/>
<dbReference type="Pfam" id="PF13442">
    <property type="entry name" value="Cytochrome_CBB3"/>
    <property type="match status" value="1"/>
</dbReference>
<evidence type="ECO:0000256" key="3">
    <source>
        <dbReference type="ARBA" id="ARBA00023004"/>
    </source>
</evidence>
<evidence type="ECO:0000259" key="4">
    <source>
        <dbReference type="Pfam" id="PF13442"/>
    </source>
</evidence>
<feature type="domain" description="Cytochrome c" evidence="4">
    <location>
        <begin position="315"/>
        <end position="388"/>
    </location>
</feature>
<evidence type="ECO:0000313" key="5">
    <source>
        <dbReference type="EMBL" id="WXB02262.1"/>
    </source>
</evidence>
<dbReference type="EMBL" id="CP089983">
    <property type="protein sequence ID" value="WXB02262.1"/>
    <property type="molecule type" value="Genomic_DNA"/>
</dbReference>
<evidence type="ECO:0000256" key="1">
    <source>
        <dbReference type="ARBA" id="ARBA00022617"/>
    </source>
</evidence>
<protein>
    <submittedName>
        <fullName evidence="5">Cytochrome c</fullName>
    </submittedName>
</protein>
<dbReference type="InterPro" id="IPR036909">
    <property type="entry name" value="Cyt_c-like_dom_sf"/>
</dbReference>
<organism evidence="5 6">
    <name type="scientific">Pendulispora rubella</name>
    <dbReference type="NCBI Taxonomy" id="2741070"/>
    <lineage>
        <taxon>Bacteria</taxon>
        <taxon>Pseudomonadati</taxon>
        <taxon>Myxococcota</taxon>
        <taxon>Myxococcia</taxon>
        <taxon>Myxococcales</taxon>
        <taxon>Sorangiineae</taxon>
        <taxon>Pendulisporaceae</taxon>
        <taxon>Pendulispora</taxon>
    </lineage>
</organism>
<accession>A0ABZ2L105</accession>
<evidence type="ECO:0000313" key="6">
    <source>
        <dbReference type="Proteomes" id="UP001374803"/>
    </source>
</evidence>
<dbReference type="Proteomes" id="UP001374803">
    <property type="component" value="Chromosome"/>
</dbReference>